<name>A0ACB9RD86_9MYRT</name>
<comment type="caution">
    <text evidence="1">The sequence shown here is derived from an EMBL/GenBank/DDBJ whole genome shotgun (WGS) entry which is preliminary data.</text>
</comment>
<protein>
    <submittedName>
        <fullName evidence="1">Uncharacterized protein</fullName>
    </submittedName>
</protein>
<organism evidence="1 2">
    <name type="scientific">Melastoma candidum</name>
    <dbReference type="NCBI Taxonomy" id="119954"/>
    <lineage>
        <taxon>Eukaryota</taxon>
        <taxon>Viridiplantae</taxon>
        <taxon>Streptophyta</taxon>
        <taxon>Embryophyta</taxon>
        <taxon>Tracheophyta</taxon>
        <taxon>Spermatophyta</taxon>
        <taxon>Magnoliopsida</taxon>
        <taxon>eudicotyledons</taxon>
        <taxon>Gunneridae</taxon>
        <taxon>Pentapetalae</taxon>
        <taxon>rosids</taxon>
        <taxon>malvids</taxon>
        <taxon>Myrtales</taxon>
        <taxon>Melastomataceae</taxon>
        <taxon>Melastomatoideae</taxon>
        <taxon>Melastomateae</taxon>
        <taxon>Melastoma</taxon>
    </lineage>
</organism>
<reference evidence="2" key="1">
    <citation type="journal article" date="2023" name="Front. Plant Sci.">
        <title>Chromosomal-level genome assembly of Melastoma candidum provides insights into trichome evolution.</title>
        <authorList>
            <person name="Zhong Y."/>
            <person name="Wu W."/>
            <person name="Sun C."/>
            <person name="Zou P."/>
            <person name="Liu Y."/>
            <person name="Dai S."/>
            <person name="Zhou R."/>
        </authorList>
    </citation>
    <scope>NUCLEOTIDE SEQUENCE [LARGE SCALE GENOMIC DNA]</scope>
</reference>
<accession>A0ACB9RD86</accession>
<sequence>MGDLDERCNPGLFLGLGLGGPVVRHDADAPLQKSPRKAPEDDCGNENSNTPSYGSCSPHRDNFGHPNKRYDRGKEGCCTKKLRLSKEQTTLLEESFNLHNTLTPAQKQSLAHQLKLKPRQVEVWFQNRRARSKLKQMEVDRAFLKKCCDSLREENRGLKKELQELRSMRDDWKQHHSCPSCCER</sequence>
<evidence type="ECO:0000313" key="1">
    <source>
        <dbReference type="EMBL" id="KAI4376839.1"/>
    </source>
</evidence>
<dbReference type="EMBL" id="CM042883">
    <property type="protein sequence ID" value="KAI4376839.1"/>
    <property type="molecule type" value="Genomic_DNA"/>
</dbReference>
<proteinExistence type="predicted"/>
<keyword evidence="2" id="KW-1185">Reference proteome</keyword>
<dbReference type="Proteomes" id="UP001057402">
    <property type="component" value="Chromosome 4"/>
</dbReference>
<gene>
    <name evidence="1" type="ORF">MLD38_014553</name>
</gene>
<evidence type="ECO:0000313" key="2">
    <source>
        <dbReference type="Proteomes" id="UP001057402"/>
    </source>
</evidence>